<keyword evidence="1" id="KW-0472">Membrane</keyword>
<dbReference type="Proteomes" id="UP000784880">
    <property type="component" value="Unassembled WGS sequence"/>
</dbReference>
<keyword evidence="1" id="KW-0812">Transmembrane</keyword>
<accession>A0ABS6JE02</accession>
<keyword evidence="3" id="KW-1185">Reference proteome</keyword>
<feature type="transmembrane region" description="Helical" evidence="1">
    <location>
        <begin position="138"/>
        <end position="155"/>
    </location>
</feature>
<dbReference type="RefSeq" id="WP_217065746.1">
    <property type="nucleotide sequence ID" value="NZ_JAHQCS010000081.1"/>
</dbReference>
<evidence type="ECO:0000313" key="3">
    <source>
        <dbReference type="Proteomes" id="UP000784880"/>
    </source>
</evidence>
<evidence type="ECO:0000256" key="1">
    <source>
        <dbReference type="SAM" id="Phobius"/>
    </source>
</evidence>
<feature type="transmembrane region" description="Helical" evidence="1">
    <location>
        <begin position="5"/>
        <end position="26"/>
    </location>
</feature>
<protein>
    <recommendedName>
        <fullName evidence="4">NADH dehydrogenase subunit 6</fullName>
    </recommendedName>
</protein>
<feature type="transmembrane region" description="Helical" evidence="1">
    <location>
        <begin position="70"/>
        <end position="88"/>
    </location>
</feature>
<organism evidence="2 3">
    <name type="scientific">Evansella tamaricis</name>
    <dbReference type="NCBI Taxonomy" id="2069301"/>
    <lineage>
        <taxon>Bacteria</taxon>
        <taxon>Bacillati</taxon>
        <taxon>Bacillota</taxon>
        <taxon>Bacilli</taxon>
        <taxon>Bacillales</taxon>
        <taxon>Bacillaceae</taxon>
        <taxon>Evansella</taxon>
    </lineage>
</organism>
<name>A0ABS6JE02_9BACI</name>
<sequence length="166" mass="19231">MKKAWISITIATVISGLLFYVMNLMTPSAGIDSGNGNPAIVLIPILFPLFVYLVYSWIKVLKFFHMTLRVGISTLLLITFHWVIGLYIHRVMFDRHRETLADAYEQLFGYVDWEYIDHITSSLLSIHTNKLYFNLNTFFMYLTLSILLSVDFVLVKKHLNFGSVKD</sequence>
<feature type="transmembrane region" description="Helical" evidence="1">
    <location>
        <begin position="38"/>
        <end position="58"/>
    </location>
</feature>
<evidence type="ECO:0008006" key="4">
    <source>
        <dbReference type="Google" id="ProtNLM"/>
    </source>
</evidence>
<reference evidence="2 3" key="1">
    <citation type="submission" date="2021-06" db="EMBL/GenBank/DDBJ databases">
        <title>Bacillus sp. RD4P76, an endophyte from a halophyte.</title>
        <authorList>
            <person name="Sun J.-Q."/>
        </authorList>
    </citation>
    <scope>NUCLEOTIDE SEQUENCE [LARGE SCALE GENOMIC DNA]</scope>
    <source>
        <strain evidence="2 3">CGMCC 1.15917</strain>
    </source>
</reference>
<dbReference type="EMBL" id="JAHQCS010000081">
    <property type="protein sequence ID" value="MBU9711723.1"/>
    <property type="molecule type" value="Genomic_DNA"/>
</dbReference>
<proteinExistence type="predicted"/>
<keyword evidence="1" id="KW-1133">Transmembrane helix</keyword>
<gene>
    <name evidence="2" type="ORF">KS419_08240</name>
</gene>
<evidence type="ECO:0000313" key="2">
    <source>
        <dbReference type="EMBL" id="MBU9711723.1"/>
    </source>
</evidence>
<comment type="caution">
    <text evidence="2">The sequence shown here is derived from an EMBL/GenBank/DDBJ whole genome shotgun (WGS) entry which is preliminary data.</text>
</comment>